<evidence type="ECO:0000256" key="3">
    <source>
        <dbReference type="PROSITE-ProRule" id="PRU00221"/>
    </source>
</evidence>
<dbReference type="SUPFAM" id="SSF52540">
    <property type="entry name" value="P-loop containing nucleoside triphosphate hydrolases"/>
    <property type="match status" value="1"/>
</dbReference>
<proteinExistence type="predicted"/>
<organism evidence="4 5">
    <name type="scientific">Mycobacterium asiaticum</name>
    <dbReference type="NCBI Taxonomy" id="1790"/>
    <lineage>
        <taxon>Bacteria</taxon>
        <taxon>Bacillati</taxon>
        <taxon>Actinomycetota</taxon>
        <taxon>Actinomycetes</taxon>
        <taxon>Mycobacteriales</taxon>
        <taxon>Mycobacteriaceae</taxon>
        <taxon>Mycobacterium</taxon>
    </lineage>
</organism>
<dbReference type="InterPro" id="IPR036322">
    <property type="entry name" value="WD40_repeat_dom_sf"/>
</dbReference>
<evidence type="ECO:0000256" key="2">
    <source>
        <dbReference type="ARBA" id="ARBA00022737"/>
    </source>
</evidence>
<gene>
    <name evidence="4" type="ORF">A5634_03265</name>
</gene>
<dbReference type="PROSITE" id="PS50082">
    <property type="entry name" value="WD_REPEATS_2"/>
    <property type="match status" value="1"/>
</dbReference>
<sequence>MRFLLTCALSKITQHPDINRPELAEDVARMAALFCGATDENPEAYHHVRITAAGRSPAAQTLLHGLRKFARERTKQDYVVVYLTGHGYIRVDDHVHVLLTNDSDTSDLHIRTVKLSDIVELLLAGTEIRRLLLILDTCYAGEGGESAVADAIRRLDGPKYRDDTGVVVIESARPTERAHPGLFTQCLQRAMESEALAGSAVPWLDLPTVMEAIKADPLRKLSQSPRWHLLASPGRLPDFLPNPRFRAALVDSDLLDQDRLLTAERRGDAVVRFSPAARWFTGRHAALEAISGWLPDGSQPQCLVVTGNAGSGKSALLAVIALLDDPLCAASVPQGGLPAKIPVGRQLISYVIDVATLTTGKVLDQFCQRFGSRSTALSDLLAAIRVGEAVTVLIDSLDEAADPPDLVQRVLLPLIAGTGGSMRFLLGTRPAVLSDILRPAITPEARAEVDLDDERYADPDSIRSHVFRILRSDDAMDSSYKPSGVYRTAPASQVQGVAAAIADAAGTSFLIARIIATTESTRTYVADPNDETWRATLPRRAADAMQRDLEVRLGPDAALARRLLLPLAYAQASGLPWEDIWPQLAQRLTPGEPVTIEEMIWMRRAAGSYVVEGDNGGRSVYRLYHRSLADYLLEQRDTRADHRTIAKTLLAAVPYTFGAGRDWTSVHPYLTDHLPTHAARGGVLDDLLTDPGFLQVANVISLLDVASSAKSDEAKLAARAYERAAIRQPNEPEALHIAALQVGAEPLAQLLRQSHTAQRRRWCPKWGFWAQGRDAGRSVGEPGEPARWVLAVPSVDEPAVVVVGVHRVEYWTLHPPGCQAVKVFDEAVSCAGMCSWDGRPAVAVGRHTGQVDFYALPDLHPVTGWPAHQGCVQAIAGADDQPWLITGDDHGTIRVWSVPGLVQLCEKVNAHNNIRRMQILTLDRGPILISCGDALPLSGHRDDLPTVAAWELPSLKALASHRRDDNNRFIVGVDAVISGEIVRILAHYTGRTDVLTLQHTDAAAITVEDEIADIATARGYISLRDGAGILCRNYDLLPIQFAHESGERIVVDPAVEMDPQWWCGPFLINGEEFLAGCDRTLRLWRTSRIVTTPSDADGAQLPGRATVFGAVCHGPGALYAGSESGDVTTFHAESGQLLNRRAIQDSAVMDLGTVILPSGRMVVVQVSAGGLVAATDPTTGNDMWSRQLTPFTTWALATAQFDGGPVIIVPTHVSGPGASGKWWGCVLLDARTGAALQVKRQGGLRDLQLQTFQDKALTCVASTDIRESTVVAAGGQAKRVSLWSLSDLPGSIELPSTTDSAVAAVTFGAGVLLGGNLDGTLDCWDTSGWDPSTLDYWVSSKRRPAWTVKHAHPLLTCLTTTVAEGRPMVVTAGRDRAIRTWEIDGTSIGAINIDEEILSLDITVDGRCAVGTYRGVLELSL</sequence>
<dbReference type="Gene3D" id="3.40.50.1460">
    <property type="match status" value="1"/>
</dbReference>
<dbReference type="Pfam" id="PF00400">
    <property type="entry name" value="WD40"/>
    <property type="match status" value="1"/>
</dbReference>
<dbReference type="EMBL" id="LZLS01000156">
    <property type="protein sequence ID" value="OBK24368.1"/>
    <property type="molecule type" value="Genomic_DNA"/>
</dbReference>
<dbReference type="InterPro" id="IPR027417">
    <property type="entry name" value="P-loop_NTPase"/>
</dbReference>
<evidence type="ECO:0000313" key="4">
    <source>
        <dbReference type="EMBL" id="OBK24368.1"/>
    </source>
</evidence>
<dbReference type="Proteomes" id="UP000093928">
    <property type="component" value="Unassembled WGS sequence"/>
</dbReference>
<feature type="repeat" description="WD" evidence="3">
    <location>
        <begin position="865"/>
        <end position="898"/>
    </location>
</feature>
<dbReference type="Gene3D" id="2.130.10.10">
    <property type="entry name" value="YVTN repeat-like/Quinoprotein amine dehydrogenase"/>
    <property type="match status" value="2"/>
</dbReference>
<dbReference type="SMART" id="SM00320">
    <property type="entry name" value="WD40"/>
    <property type="match status" value="3"/>
</dbReference>
<reference evidence="4 5" key="1">
    <citation type="submission" date="2016-06" db="EMBL/GenBank/DDBJ databases">
        <authorList>
            <person name="Kjaerup R.B."/>
            <person name="Dalgaard T.S."/>
            <person name="Juul-Madsen H.R."/>
        </authorList>
    </citation>
    <scope>NUCLEOTIDE SEQUENCE [LARGE SCALE GENOMIC DNA]</scope>
    <source>
        <strain evidence="4 5">1165133.8</strain>
    </source>
</reference>
<evidence type="ECO:0008006" key="6">
    <source>
        <dbReference type="Google" id="ProtNLM"/>
    </source>
</evidence>
<keyword evidence="2" id="KW-0677">Repeat</keyword>
<accession>A0A1A3NQK1</accession>
<protein>
    <recommendedName>
        <fullName evidence="6">Peptidase C14 caspase domain-containing protein</fullName>
    </recommendedName>
</protein>
<dbReference type="InterPro" id="IPR001680">
    <property type="entry name" value="WD40_rpt"/>
</dbReference>
<keyword evidence="1 3" id="KW-0853">WD repeat</keyword>
<evidence type="ECO:0000256" key="1">
    <source>
        <dbReference type="ARBA" id="ARBA00022574"/>
    </source>
</evidence>
<dbReference type="PANTHER" id="PTHR44019:SF8">
    <property type="entry name" value="POC1 CENTRIOLAR PROTEIN HOMOLOG"/>
    <property type="match status" value="1"/>
</dbReference>
<comment type="caution">
    <text evidence="4">The sequence shown here is derived from an EMBL/GenBank/DDBJ whole genome shotgun (WGS) entry which is preliminary data.</text>
</comment>
<dbReference type="SUPFAM" id="SSF50978">
    <property type="entry name" value="WD40 repeat-like"/>
    <property type="match status" value="1"/>
</dbReference>
<dbReference type="InterPro" id="IPR050505">
    <property type="entry name" value="WDR55/POC1"/>
</dbReference>
<dbReference type="RefSeq" id="WP_065145138.1">
    <property type="nucleotide sequence ID" value="NZ_LZLS01000156.1"/>
</dbReference>
<dbReference type="InterPro" id="IPR015943">
    <property type="entry name" value="WD40/YVTN_repeat-like_dom_sf"/>
</dbReference>
<name>A0A1A3NQK1_MYCAS</name>
<evidence type="ECO:0000313" key="5">
    <source>
        <dbReference type="Proteomes" id="UP000093928"/>
    </source>
</evidence>
<dbReference type="OrthoDB" id="218695at2"/>
<dbReference type="PANTHER" id="PTHR44019">
    <property type="entry name" value="WD REPEAT-CONTAINING PROTEIN 55"/>
    <property type="match status" value="1"/>
</dbReference>